<evidence type="ECO:0000259" key="1">
    <source>
        <dbReference type="Pfam" id="PF04471"/>
    </source>
</evidence>
<gene>
    <name evidence="3" type="ORF">FJU42_05385</name>
</gene>
<evidence type="ECO:0000313" key="3">
    <source>
        <dbReference type="EMBL" id="TPU66879.1"/>
    </source>
</evidence>
<feature type="domain" description="Restriction endonuclease type IV Mrr" evidence="1">
    <location>
        <begin position="69"/>
        <end position="129"/>
    </location>
</feature>
<dbReference type="InterPro" id="IPR011335">
    <property type="entry name" value="Restrct_endonuc-II-like"/>
</dbReference>
<dbReference type="GO" id="GO:0009307">
    <property type="term" value="P:DNA restriction-modification system"/>
    <property type="evidence" value="ECO:0007669"/>
    <property type="project" value="InterPro"/>
</dbReference>
<protein>
    <submittedName>
        <fullName evidence="3">ImmA/IrrE family metallo-endopeptidase</fullName>
    </submittedName>
</protein>
<dbReference type="RefSeq" id="WP_000379938.1">
    <property type="nucleotide sequence ID" value="NZ_BHFY01000027.1"/>
</dbReference>
<dbReference type="Gene3D" id="1.10.10.2910">
    <property type="match status" value="1"/>
</dbReference>
<accession>A0A5P1ARH4</accession>
<dbReference type="Pfam" id="PF06114">
    <property type="entry name" value="Peptidase_M78"/>
    <property type="match status" value="1"/>
</dbReference>
<dbReference type="Pfam" id="PF04471">
    <property type="entry name" value="Mrr_cat"/>
    <property type="match status" value="1"/>
</dbReference>
<name>A0A5P1ARH4_ACIBA</name>
<dbReference type="SUPFAM" id="SSF52980">
    <property type="entry name" value="Restriction endonuclease-like"/>
    <property type="match status" value="1"/>
</dbReference>
<dbReference type="AlphaFoldDB" id="A0A5P1ARH4"/>
<evidence type="ECO:0000259" key="2">
    <source>
        <dbReference type="Pfam" id="PF06114"/>
    </source>
</evidence>
<evidence type="ECO:0000313" key="4">
    <source>
        <dbReference type="Proteomes" id="UP000315888"/>
    </source>
</evidence>
<dbReference type="GO" id="GO:0003677">
    <property type="term" value="F:DNA binding"/>
    <property type="evidence" value="ECO:0007669"/>
    <property type="project" value="InterPro"/>
</dbReference>
<dbReference type="Gene3D" id="3.40.1350.10">
    <property type="match status" value="1"/>
</dbReference>
<feature type="domain" description="IrrE N-terminal-like" evidence="2">
    <location>
        <begin position="289"/>
        <end position="357"/>
    </location>
</feature>
<sequence length="431" mass="50233">MDTKKKGDIFENFVFDYFSALIQKGYMGLNPSHTKIYKQKKYYSKDREDYIIFDVAIEVFLFDQKEPYLVILIECKNYEKSVPVDDIEEFSTKVSQVGKHYTKAICITKNGFQKGALNVAKNRKIGLWRITANDNHEVIFNRTINRIKNNDEIISNALTSENLQDISATNIFIQTPLRFTSIPKDLIYDFLSLQKDVSPKEFFTQHRVNSYSKTIPYKSKKELSILAENLFDKFYKNDEIDLNEIINTLGYKLIEIDTPEHPNIIGKLETKLKTITIFGVGFYSQHQINFAKAHEIAHIFLNHSKYIISENFSPAMESHSIDIEITQNIDRLEFQANYFAGCLLLPENRLKATLNYYLRLYGIRNRGFSPLYIDSQPCNFENYSRIILPMTGIFNVSQETMKIRLTELGLAQFAFQPTSTHKVTRSYIDRF</sequence>
<dbReference type="InterPro" id="IPR010359">
    <property type="entry name" value="IrrE_HExxH"/>
</dbReference>
<dbReference type="EMBL" id="VHGY01000012">
    <property type="protein sequence ID" value="TPU66879.1"/>
    <property type="molecule type" value="Genomic_DNA"/>
</dbReference>
<dbReference type="GO" id="GO:0004519">
    <property type="term" value="F:endonuclease activity"/>
    <property type="evidence" value="ECO:0007669"/>
    <property type="project" value="InterPro"/>
</dbReference>
<reference evidence="3 4" key="1">
    <citation type="submission" date="2019-06" db="EMBL/GenBank/DDBJ databases">
        <title>A Diverse Panel of Clinical Acinetobacter baumannii for Research Use.</title>
        <authorList>
            <person name="Mcgann P."/>
            <person name="Snesrud E."/>
            <person name="Galac M.R."/>
        </authorList>
    </citation>
    <scope>NUCLEOTIDE SEQUENCE [LARGE SCALE GENOMIC DNA]</scope>
    <source>
        <strain evidence="3 4">MRSN14237</strain>
    </source>
</reference>
<comment type="caution">
    <text evidence="3">The sequence shown here is derived from an EMBL/GenBank/DDBJ whole genome shotgun (WGS) entry which is preliminary data.</text>
</comment>
<organism evidence="3 4">
    <name type="scientific">Acinetobacter baumannii</name>
    <dbReference type="NCBI Taxonomy" id="470"/>
    <lineage>
        <taxon>Bacteria</taxon>
        <taxon>Pseudomonadati</taxon>
        <taxon>Pseudomonadota</taxon>
        <taxon>Gammaproteobacteria</taxon>
        <taxon>Moraxellales</taxon>
        <taxon>Moraxellaceae</taxon>
        <taxon>Acinetobacter</taxon>
        <taxon>Acinetobacter calcoaceticus/baumannii complex</taxon>
    </lineage>
</organism>
<dbReference type="InterPro" id="IPR011856">
    <property type="entry name" value="tRNA_endonuc-like_dom_sf"/>
</dbReference>
<dbReference type="InterPro" id="IPR007560">
    <property type="entry name" value="Restrct_endonuc_IV_Mrr"/>
</dbReference>
<dbReference type="Proteomes" id="UP000315888">
    <property type="component" value="Unassembled WGS sequence"/>
</dbReference>
<proteinExistence type="predicted"/>